<evidence type="ECO:0000313" key="3">
    <source>
        <dbReference type="Proteomes" id="UP001244011"/>
    </source>
</evidence>
<feature type="compositionally biased region" description="Basic and acidic residues" evidence="1">
    <location>
        <begin position="147"/>
        <end position="156"/>
    </location>
</feature>
<feature type="compositionally biased region" description="Low complexity" evidence="1">
    <location>
        <begin position="503"/>
        <end position="526"/>
    </location>
</feature>
<feature type="compositionally biased region" description="Low complexity" evidence="1">
    <location>
        <begin position="246"/>
        <end position="255"/>
    </location>
</feature>
<feature type="compositionally biased region" description="Basic residues" evidence="1">
    <location>
        <begin position="1561"/>
        <end position="1570"/>
    </location>
</feature>
<feature type="compositionally biased region" description="Low complexity" evidence="1">
    <location>
        <begin position="1325"/>
        <end position="1342"/>
    </location>
</feature>
<protein>
    <submittedName>
        <fullName evidence="2">Uncharacterized protein</fullName>
    </submittedName>
</protein>
<feature type="compositionally biased region" description="Polar residues" evidence="1">
    <location>
        <begin position="1309"/>
        <end position="1324"/>
    </location>
</feature>
<feature type="region of interest" description="Disordered" evidence="1">
    <location>
        <begin position="114"/>
        <end position="329"/>
    </location>
</feature>
<feature type="region of interest" description="Disordered" evidence="1">
    <location>
        <begin position="342"/>
        <end position="637"/>
    </location>
</feature>
<feature type="compositionally biased region" description="Basic and acidic residues" evidence="1">
    <location>
        <begin position="1107"/>
        <end position="1138"/>
    </location>
</feature>
<feature type="compositionally biased region" description="Polar residues" evidence="1">
    <location>
        <begin position="1490"/>
        <end position="1501"/>
    </location>
</feature>
<feature type="compositionally biased region" description="Low complexity" evidence="1">
    <location>
        <begin position="1170"/>
        <end position="1188"/>
    </location>
</feature>
<name>A0AAJ0BRF0_9PEZI</name>
<proteinExistence type="predicted"/>
<feature type="region of interest" description="Disordered" evidence="1">
    <location>
        <begin position="847"/>
        <end position="968"/>
    </location>
</feature>
<feature type="region of interest" description="Disordered" evidence="1">
    <location>
        <begin position="1460"/>
        <end position="1611"/>
    </location>
</feature>
<feature type="compositionally biased region" description="Pro residues" evidence="1">
    <location>
        <begin position="1599"/>
        <end position="1611"/>
    </location>
</feature>
<feature type="compositionally biased region" description="Basic and acidic residues" evidence="1">
    <location>
        <begin position="1504"/>
        <end position="1517"/>
    </location>
</feature>
<feature type="compositionally biased region" description="Pro residues" evidence="1">
    <location>
        <begin position="783"/>
        <end position="793"/>
    </location>
</feature>
<feature type="region of interest" description="Disordered" evidence="1">
    <location>
        <begin position="1"/>
        <end position="102"/>
    </location>
</feature>
<evidence type="ECO:0000313" key="2">
    <source>
        <dbReference type="EMBL" id="KAK1763100.1"/>
    </source>
</evidence>
<feature type="compositionally biased region" description="Basic residues" evidence="1">
    <location>
        <begin position="1218"/>
        <end position="1227"/>
    </location>
</feature>
<feature type="compositionally biased region" description="Low complexity" evidence="1">
    <location>
        <begin position="59"/>
        <end position="74"/>
    </location>
</feature>
<feature type="compositionally biased region" description="Low complexity" evidence="1">
    <location>
        <begin position="1571"/>
        <end position="1594"/>
    </location>
</feature>
<dbReference type="Proteomes" id="UP001244011">
    <property type="component" value="Unassembled WGS sequence"/>
</dbReference>
<evidence type="ECO:0000256" key="1">
    <source>
        <dbReference type="SAM" id="MobiDB-lite"/>
    </source>
</evidence>
<feature type="compositionally biased region" description="Basic residues" evidence="1">
    <location>
        <begin position="1"/>
        <end position="12"/>
    </location>
</feature>
<reference evidence="2" key="1">
    <citation type="submission" date="2023-06" db="EMBL/GenBank/DDBJ databases">
        <title>Genome-scale phylogeny and comparative genomics of the fungal order Sordariales.</title>
        <authorList>
            <consortium name="Lawrence Berkeley National Laboratory"/>
            <person name="Hensen N."/>
            <person name="Bonometti L."/>
            <person name="Westerberg I."/>
            <person name="Brannstrom I.O."/>
            <person name="Guillou S."/>
            <person name="Cros-Aarteil S."/>
            <person name="Calhoun S."/>
            <person name="Haridas S."/>
            <person name="Kuo A."/>
            <person name="Mondo S."/>
            <person name="Pangilinan J."/>
            <person name="Riley R."/>
            <person name="Labutti K."/>
            <person name="Andreopoulos B."/>
            <person name="Lipzen A."/>
            <person name="Chen C."/>
            <person name="Yanf M."/>
            <person name="Daum C."/>
            <person name="Ng V."/>
            <person name="Clum A."/>
            <person name="Steindorff A."/>
            <person name="Ohm R."/>
            <person name="Martin F."/>
            <person name="Silar P."/>
            <person name="Natvig D."/>
            <person name="Lalanne C."/>
            <person name="Gautier V."/>
            <person name="Ament-Velasquez S.L."/>
            <person name="Kruys A."/>
            <person name="Hutchinson M.I."/>
            <person name="Powell A.J."/>
            <person name="Barry K."/>
            <person name="Miller A.N."/>
            <person name="Grigoriev I.V."/>
            <person name="Debuchy R."/>
            <person name="Gladieux P."/>
            <person name="Thoren M.H."/>
            <person name="Johannesson H."/>
        </authorList>
    </citation>
    <scope>NUCLEOTIDE SEQUENCE</scope>
    <source>
        <strain evidence="2">8032-3</strain>
    </source>
</reference>
<feature type="compositionally biased region" description="Basic residues" evidence="1">
    <location>
        <begin position="860"/>
        <end position="870"/>
    </location>
</feature>
<feature type="compositionally biased region" description="Polar residues" evidence="1">
    <location>
        <begin position="383"/>
        <end position="402"/>
    </location>
</feature>
<accession>A0AAJ0BRF0</accession>
<organism evidence="2 3">
    <name type="scientific">Phialemonium atrogriseum</name>
    <dbReference type="NCBI Taxonomy" id="1093897"/>
    <lineage>
        <taxon>Eukaryota</taxon>
        <taxon>Fungi</taxon>
        <taxon>Dikarya</taxon>
        <taxon>Ascomycota</taxon>
        <taxon>Pezizomycotina</taxon>
        <taxon>Sordariomycetes</taxon>
        <taxon>Sordariomycetidae</taxon>
        <taxon>Cephalothecales</taxon>
        <taxon>Cephalothecaceae</taxon>
        <taxon>Phialemonium</taxon>
    </lineage>
</organism>
<dbReference type="EMBL" id="MU839030">
    <property type="protein sequence ID" value="KAK1763100.1"/>
    <property type="molecule type" value="Genomic_DNA"/>
</dbReference>
<feature type="compositionally biased region" description="Acidic residues" evidence="1">
    <location>
        <begin position="921"/>
        <end position="956"/>
    </location>
</feature>
<sequence length="1611" mass="174421">MIRGRGRGRGSSRRTQQSAHPGHSDPANLSTPIQSAHHYPPPHSAPQRGRPRNPAPSHSFSPLSPSAVLSAPRSEGPARFPGLQQSFSLDSPGSAMASNGPALRRRSRLFAASFDGSADEEPLSKGGHSLRKRARVDYTQEQIEDDLGSRDSKPDPAGKLASAPGARVRKRRATYDFSGDDSDEIDSAAHKRRRGERSPVGQRTTLVRRRNSTRKSMGDIRDYLDQPSDNEVQDTILVGVSMNELQSSPPQSDQQSESRRSASSDRDVGQIQTGSPAPKLQENKSSSQVVPSSPGREKSNPPGPSLETEEVPEVPSFPHLHLTKVEDTEPIVHAAVEPIVSNNTVPNNSHVESPEQGIQGTAETTIVEDIIVLPDQPTPEPSTPTASFDISTQEISTSSATPVDQKKYPSLLQEIPTSSATPFDKKQPPSSPSEAVTVQEEPASLRPSTTQEALRGIAPPPTQEEPEISAPPQYPTTQEESEEFAPFPPAPTEEEPAPPPSSTTPVPQEELAPPSSPTTPSSTASALEEEPATPRSPSTRGEPAEFATLSPSPTQEEPEELAPFSPSHTQEEPEELALLSPSLTQEELAPLSPSPTHEEPAPPPSSTILVTQEEPSSPVPTITHEMPASPSTPVMQEVPDGLATSLIQEKLGSPEKAPLVEENRTSLEATMIQDKPASPVAPPAEEEPLSTVIDVAQALPALPSVDMEIKDLPDGEYKSGSTATSAAESLQPQRPQPRKLKQLDSIYQEHGQTDSGNRFSPYEDGEVAYPSPWTEVVDDQQPEPTPALTPAPALPEQELSPMEQMWDGLRPLKYKEFFDIYRAEMASRKTKGQRTMTLQEFRFVCSIRRQDTLEAPPKRAPPKKGKKSQRRTAGSSRYRRKAQTQAATEAELAAQTPDDTPQASPAPDSEQITPARSPELLDGDGEAEQNETQQDIEEDGQDVEEAEDEAENEAEMEGPAGPREVLQYPKKQYSFRKIREATDFADALKDVQDMETSALQDTLATCTETLKTWQDEYLELKKITDDEENAKRRQANDKTLENWENRQKLDERPSWRRTFDDPFQKLPPAFELKGVRAPPPYVDDPVLEYQRAQDRVQANAHGFVHNNQDRNVGKQRPEEQRYETEDMENETRLRERKQTQKAADAAEESVIIEGKRNRKPRILDNQSQQPSRASTPEPAAAAAHATATRPRRKRNAAATAELANGESAIEQAAELAPKKRGRGKGKAKATPDESAVATPETPAAIQAEERIAVEKSKATRKRGRATASTEPHAANNVEEEPEPPKPKRQRTAKGRSAPSLSTDIPPRSFYSNPSPADTQPESRPSTSSSATTVDTVGTADSSYSLRENRKRNYAVDNDPDFEARPKKRTRGVTNKDAQMGAPPPPKRDRRRKMAPAEGAAPVAVPAFLPPGPANIAAGPGPMMSTFSATPPPAPLAPVAKRPPTKIKFVNSTQLLAASQGLSGAGTQAPSTIKTAAKAPKAAADSAPSESGASTQTATNGTAEPGEKPYSEMSKSEKMSYSMRRRWARGEMQGAVEKRKHTLALKAEAKSSTEPTEAQQKKPAKTGKHKAAASAKSHSGTASPAGTTPGTPIISENGNLPPPPPPSQTPVA</sequence>
<feature type="compositionally biased region" description="Polar residues" evidence="1">
    <location>
        <begin position="342"/>
        <end position="364"/>
    </location>
</feature>
<feature type="compositionally biased region" description="Basic and acidic residues" evidence="1">
    <location>
        <begin position="1247"/>
        <end position="1257"/>
    </location>
</feature>
<keyword evidence="3" id="KW-1185">Reference proteome</keyword>
<dbReference type="GeneID" id="85312264"/>
<feature type="compositionally biased region" description="Low complexity" evidence="1">
    <location>
        <begin position="1468"/>
        <end position="1488"/>
    </location>
</feature>
<feature type="region of interest" description="Disordered" evidence="1">
    <location>
        <begin position="711"/>
        <end position="797"/>
    </location>
</feature>
<gene>
    <name evidence="2" type="ORF">QBC33DRAFT_550373</name>
</gene>
<dbReference type="RefSeq" id="XP_060279313.1">
    <property type="nucleotide sequence ID" value="XM_060429077.1"/>
</dbReference>
<feature type="compositionally biased region" description="Low complexity" evidence="1">
    <location>
        <begin position="883"/>
        <end position="896"/>
    </location>
</feature>
<feature type="compositionally biased region" description="Polar residues" evidence="1">
    <location>
        <begin position="719"/>
        <end position="728"/>
    </location>
</feature>
<feature type="compositionally biased region" description="Pro residues" evidence="1">
    <location>
        <begin position="486"/>
        <end position="502"/>
    </location>
</feature>
<feature type="compositionally biased region" description="Basic and acidic residues" evidence="1">
    <location>
        <begin position="256"/>
        <end position="268"/>
    </location>
</feature>
<feature type="region of interest" description="Disordered" evidence="1">
    <location>
        <begin position="1101"/>
        <end position="1398"/>
    </location>
</feature>
<comment type="caution">
    <text evidence="2">The sequence shown here is derived from an EMBL/GenBank/DDBJ whole genome shotgun (WGS) entry which is preliminary data.</text>
</comment>